<evidence type="ECO:0000259" key="2">
    <source>
        <dbReference type="PROSITE" id="PS51719"/>
    </source>
</evidence>
<feature type="compositionally biased region" description="Polar residues" evidence="1">
    <location>
        <begin position="52"/>
        <end position="68"/>
    </location>
</feature>
<dbReference type="KEGG" id="bcom:BAUCODRAFT_35824"/>
<dbReference type="OMA" id="KPYPPWW"/>
<dbReference type="GO" id="GO:0005525">
    <property type="term" value="F:GTP binding"/>
    <property type="evidence" value="ECO:0007669"/>
    <property type="project" value="InterPro"/>
</dbReference>
<dbReference type="OrthoDB" id="4150765at2759"/>
<feature type="compositionally biased region" description="Polar residues" evidence="1">
    <location>
        <begin position="204"/>
        <end position="213"/>
    </location>
</feature>
<feature type="domain" description="Septin-type G" evidence="2">
    <location>
        <begin position="277"/>
        <end position="579"/>
    </location>
</feature>
<dbReference type="GeneID" id="19112813"/>
<gene>
    <name evidence="3" type="ORF">BAUCODRAFT_35824</name>
</gene>
<dbReference type="InterPro" id="IPR030379">
    <property type="entry name" value="G_SEPTIN_dom"/>
</dbReference>
<dbReference type="Gene3D" id="3.40.50.300">
    <property type="entry name" value="P-loop containing nucleotide triphosphate hydrolases"/>
    <property type="match status" value="1"/>
</dbReference>
<dbReference type="EMBL" id="KB445558">
    <property type="protein sequence ID" value="EMC94593.1"/>
    <property type="molecule type" value="Genomic_DNA"/>
</dbReference>
<feature type="region of interest" description="Disordered" evidence="1">
    <location>
        <begin position="92"/>
        <end position="259"/>
    </location>
</feature>
<dbReference type="InterPro" id="IPR027417">
    <property type="entry name" value="P-loop_NTPase"/>
</dbReference>
<proteinExistence type="predicted"/>
<dbReference type="Proteomes" id="UP000011761">
    <property type="component" value="Unassembled WGS sequence"/>
</dbReference>
<dbReference type="STRING" id="717646.M2MSV7"/>
<organism evidence="3 4">
    <name type="scientific">Baudoinia panamericana (strain UAMH 10762)</name>
    <name type="common">Angels' share fungus</name>
    <name type="synonym">Baudoinia compniacensis (strain UAMH 10762)</name>
    <dbReference type="NCBI Taxonomy" id="717646"/>
    <lineage>
        <taxon>Eukaryota</taxon>
        <taxon>Fungi</taxon>
        <taxon>Dikarya</taxon>
        <taxon>Ascomycota</taxon>
        <taxon>Pezizomycotina</taxon>
        <taxon>Dothideomycetes</taxon>
        <taxon>Dothideomycetidae</taxon>
        <taxon>Mycosphaerellales</taxon>
        <taxon>Teratosphaeriaceae</taxon>
        <taxon>Baudoinia</taxon>
    </lineage>
</organism>
<dbReference type="AlphaFoldDB" id="M2MSV7"/>
<dbReference type="RefSeq" id="XP_007678051.1">
    <property type="nucleotide sequence ID" value="XM_007679861.1"/>
</dbReference>
<dbReference type="eggNOG" id="KOG2655">
    <property type="taxonomic scope" value="Eukaryota"/>
</dbReference>
<protein>
    <recommendedName>
        <fullName evidence="2">Septin-type G domain-containing protein</fullName>
    </recommendedName>
</protein>
<feature type="compositionally biased region" description="Polar residues" evidence="1">
    <location>
        <begin position="178"/>
        <end position="191"/>
    </location>
</feature>
<keyword evidence="4" id="KW-1185">Reference proteome</keyword>
<sequence length="817" mass="88826">MSASQPYDTRTVKGNKSAAKPPPLINPGHSGPTTFFLRSEKELEQSAPRGRTMSSNAPSTDEQPQQAPTIGMMGESSFGVESLADTISSAFSTKSRLSRANSNSNSNSTESATEAGAEGNTGNRPGRKRKVNPVHPRIAATGQRIISAEHPSTHASSSASPVSFRSSESPFRSHLRRASTSSSINLASQPLTPLKMSPQPASAMPSTPRSGSPKSFRLSDEEGSVIDDTGSQVIQSSNGDDEEDATAEDSRDSSMPQLVMPSIAIPSRRPFTEQGKRIGRLKVMVVGRDGVGKTSLIHSICRICEHIVHVDQPTITPSVDQADVPRRGVDYEITQDITETYASTRPYPAWWTDFDGRRMLHRRRSIGDGVLERNVCFTDTVGISKDSGARTVLEYFNNTLRRTLNMQKMSDSEVIGMLSGEGGVHVDAVLWLFDTTGPTDAVPELEGPQRDLFETLCNATNVIPLLARGDKLDAEKASARKDQIVDLIQDCGLETYSLADGEQDVLPEHADPLLISSALSDDAETIDASVLMSSQYVQPLIPSELAYLVERLFHPENVARMRHLSAVKFLLWRQNNLGQALNLHQQTLLLSPQFDATLPSVTSTGSLLDEPSKVLVPYGTSSYYRSASPSASELSNDGAAVNTSQYALAKHNEQTQGALPYRQVRLAKWAQDLQRSLNNERKRYQQIYLNPLTDTTYPSSSTDADEKALVTTLSAPNQRQRPARGRLGGDIAIIDPRDPLGVLAFSQALGRRGWLALRVAGGCGLIGAVAWWVTRNWVEVQEWFGVGPVVPTPAVPAPTKGAFESLVDLGWRVMGGW</sequence>
<dbReference type="SUPFAM" id="SSF52540">
    <property type="entry name" value="P-loop containing nucleoside triphosphate hydrolases"/>
    <property type="match status" value="1"/>
</dbReference>
<feature type="compositionally biased region" description="Low complexity" evidence="1">
    <location>
        <begin position="98"/>
        <end position="114"/>
    </location>
</feature>
<feature type="compositionally biased region" description="Low complexity" evidence="1">
    <location>
        <begin position="148"/>
        <end position="172"/>
    </location>
</feature>
<feature type="compositionally biased region" description="Polar residues" evidence="1">
    <location>
        <begin position="229"/>
        <end position="238"/>
    </location>
</feature>
<evidence type="ECO:0000256" key="1">
    <source>
        <dbReference type="SAM" id="MobiDB-lite"/>
    </source>
</evidence>
<accession>M2MSV7</accession>
<reference evidence="3 4" key="1">
    <citation type="journal article" date="2012" name="PLoS Pathog.">
        <title>Diverse lifestyles and strategies of plant pathogenesis encoded in the genomes of eighteen Dothideomycetes fungi.</title>
        <authorList>
            <person name="Ohm R.A."/>
            <person name="Feau N."/>
            <person name="Henrissat B."/>
            <person name="Schoch C.L."/>
            <person name="Horwitz B.A."/>
            <person name="Barry K.W."/>
            <person name="Condon B.J."/>
            <person name="Copeland A.C."/>
            <person name="Dhillon B."/>
            <person name="Glaser F."/>
            <person name="Hesse C.N."/>
            <person name="Kosti I."/>
            <person name="LaButti K."/>
            <person name="Lindquist E.A."/>
            <person name="Lucas S."/>
            <person name="Salamov A.A."/>
            <person name="Bradshaw R.E."/>
            <person name="Ciuffetti L."/>
            <person name="Hamelin R.C."/>
            <person name="Kema G.H.J."/>
            <person name="Lawrence C."/>
            <person name="Scott J.A."/>
            <person name="Spatafora J.W."/>
            <person name="Turgeon B.G."/>
            <person name="de Wit P.J.G.M."/>
            <person name="Zhong S."/>
            <person name="Goodwin S.B."/>
            <person name="Grigoriev I.V."/>
        </authorList>
    </citation>
    <scope>NUCLEOTIDE SEQUENCE [LARGE SCALE GENOMIC DNA]</scope>
    <source>
        <strain evidence="3 4">UAMH 10762</strain>
    </source>
</reference>
<dbReference type="HOGENOM" id="CLU_018628_0_1_1"/>
<feature type="compositionally biased region" description="Polar residues" evidence="1">
    <location>
        <begin position="1"/>
        <end position="14"/>
    </location>
</feature>
<name>M2MSV7_BAUPA</name>
<evidence type="ECO:0000313" key="4">
    <source>
        <dbReference type="Proteomes" id="UP000011761"/>
    </source>
</evidence>
<dbReference type="PROSITE" id="PS51719">
    <property type="entry name" value="G_SEPTIN"/>
    <property type="match status" value="1"/>
</dbReference>
<evidence type="ECO:0000313" key="3">
    <source>
        <dbReference type="EMBL" id="EMC94593.1"/>
    </source>
</evidence>
<feature type="region of interest" description="Disordered" evidence="1">
    <location>
        <begin position="1"/>
        <end position="78"/>
    </location>
</feature>